<dbReference type="GO" id="GO:0003676">
    <property type="term" value="F:nucleic acid binding"/>
    <property type="evidence" value="ECO:0007669"/>
    <property type="project" value="InterPro"/>
</dbReference>
<protein>
    <recommendedName>
        <fullName evidence="1">RNase H type-1 domain-containing protein</fullName>
    </recommendedName>
</protein>
<keyword evidence="3" id="KW-1185">Reference proteome</keyword>
<dbReference type="GO" id="GO:0004523">
    <property type="term" value="F:RNA-DNA hybrid ribonuclease activity"/>
    <property type="evidence" value="ECO:0007669"/>
    <property type="project" value="InterPro"/>
</dbReference>
<dbReference type="SUPFAM" id="SSF53098">
    <property type="entry name" value="Ribonuclease H-like"/>
    <property type="match status" value="1"/>
</dbReference>
<evidence type="ECO:0000313" key="2">
    <source>
        <dbReference type="EMBL" id="MPC76414.1"/>
    </source>
</evidence>
<proteinExistence type="predicted"/>
<dbReference type="Gene3D" id="3.30.420.10">
    <property type="entry name" value="Ribonuclease H-like superfamily/Ribonuclease H"/>
    <property type="match status" value="1"/>
</dbReference>
<dbReference type="EMBL" id="VSRR010043293">
    <property type="protein sequence ID" value="MPC76414.1"/>
    <property type="molecule type" value="Genomic_DNA"/>
</dbReference>
<organism evidence="2 3">
    <name type="scientific">Portunus trituberculatus</name>
    <name type="common">Swimming crab</name>
    <name type="synonym">Neptunus trituberculatus</name>
    <dbReference type="NCBI Taxonomy" id="210409"/>
    <lineage>
        <taxon>Eukaryota</taxon>
        <taxon>Metazoa</taxon>
        <taxon>Ecdysozoa</taxon>
        <taxon>Arthropoda</taxon>
        <taxon>Crustacea</taxon>
        <taxon>Multicrustacea</taxon>
        <taxon>Malacostraca</taxon>
        <taxon>Eumalacostraca</taxon>
        <taxon>Eucarida</taxon>
        <taxon>Decapoda</taxon>
        <taxon>Pleocyemata</taxon>
        <taxon>Brachyura</taxon>
        <taxon>Eubrachyura</taxon>
        <taxon>Portunoidea</taxon>
        <taxon>Portunidae</taxon>
        <taxon>Portuninae</taxon>
        <taxon>Portunus</taxon>
    </lineage>
</organism>
<evidence type="ECO:0000259" key="1">
    <source>
        <dbReference type="PROSITE" id="PS50879"/>
    </source>
</evidence>
<dbReference type="AlphaFoldDB" id="A0A5B7I6H6"/>
<evidence type="ECO:0000313" key="3">
    <source>
        <dbReference type="Proteomes" id="UP000324222"/>
    </source>
</evidence>
<dbReference type="Pfam" id="PF00075">
    <property type="entry name" value="RNase_H"/>
    <property type="match status" value="1"/>
</dbReference>
<name>A0A5B7I6H6_PORTR</name>
<dbReference type="InterPro" id="IPR012337">
    <property type="entry name" value="RNaseH-like_sf"/>
</dbReference>
<dbReference type="InterPro" id="IPR036397">
    <property type="entry name" value="RNaseH_sf"/>
</dbReference>
<sequence length="291" mass="32487">MQPYSLRWEPMITSPIPALWAERGVLPLQYHRRETLCHQYLRFQNLPSSHPLTTFYSTSNVDLHNPVWLPGARQPLNVRALHALALLNISSSLPQPTSPVPPMLPWQTLCSHIALHIPDLPPKPSTGTLAATLFIVLDQSTYRDHTKVYMDGSRCPVTPSTGAAIYIPNTGITKTWKLPCDTDITTAELFAIQQAVLHLISAHFTTAKAVLYTDSRSSLHLLFSRRPSTSITLVYSIQRLLLSLQSRGWEIVLQWVPSHSNIRGNVIVNTAARMALSNVNIYCPPPAVTLH</sequence>
<dbReference type="Proteomes" id="UP000324222">
    <property type="component" value="Unassembled WGS sequence"/>
</dbReference>
<comment type="caution">
    <text evidence="2">The sequence shown here is derived from an EMBL/GenBank/DDBJ whole genome shotgun (WGS) entry which is preliminary data.</text>
</comment>
<dbReference type="PROSITE" id="PS50879">
    <property type="entry name" value="RNASE_H_1"/>
    <property type="match status" value="1"/>
</dbReference>
<reference evidence="2 3" key="1">
    <citation type="submission" date="2019-05" db="EMBL/GenBank/DDBJ databases">
        <title>Another draft genome of Portunus trituberculatus and its Hox gene families provides insights of decapod evolution.</title>
        <authorList>
            <person name="Jeong J.-H."/>
            <person name="Song I."/>
            <person name="Kim S."/>
            <person name="Choi T."/>
            <person name="Kim D."/>
            <person name="Ryu S."/>
            <person name="Kim W."/>
        </authorList>
    </citation>
    <scope>NUCLEOTIDE SEQUENCE [LARGE SCALE GENOMIC DNA]</scope>
    <source>
        <tissue evidence="2">Muscle</tissue>
    </source>
</reference>
<dbReference type="InterPro" id="IPR002156">
    <property type="entry name" value="RNaseH_domain"/>
</dbReference>
<accession>A0A5B7I6H6</accession>
<gene>
    <name evidence="2" type="ORF">E2C01_070824</name>
</gene>
<dbReference type="OrthoDB" id="415068at2759"/>
<dbReference type="CDD" id="cd09276">
    <property type="entry name" value="Rnase_HI_RT_non_LTR"/>
    <property type="match status" value="1"/>
</dbReference>
<feature type="domain" description="RNase H type-1" evidence="1">
    <location>
        <begin position="142"/>
        <end position="277"/>
    </location>
</feature>